<dbReference type="InterPro" id="IPR051316">
    <property type="entry name" value="Zinc-reg_GTPase_activator"/>
</dbReference>
<dbReference type="EMBL" id="JALJOS010000012">
    <property type="protein sequence ID" value="KAK9832176.1"/>
    <property type="molecule type" value="Genomic_DNA"/>
</dbReference>
<dbReference type="SUPFAM" id="SSF90002">
    <property type="entry name" value="Hypothetical protein YjiA, C-terminal domain"/>
    <property type="match status" value="1"/>
</dbReference>
<dbReference type="Proteomes" id="UP001438707">
    <property type="component" value="Unassembled WGS sequence"/>
</dbReference>
<comment type="caution">
    <text evidence="10">The sequence shown here is derived from an EMBL/GenBank/DDBJ whole genome shotgun (WGS) entry which is preliminary data.</text>
</comment>
<dbReference type="Pfam" id="PF07683">
    <property type="entry name" value="CobW_C"/>
    <property type="match status" value="1"/>
</dbReference>
<accession>A0AAW1RF55</accession>
<evidence type="ECO:0000313" key="10">
    <source>
        <dbReference type="EMBL" id="KAK9832176.1"/>
    </source>
</evidence>
<evidence type="ECO:0000256" key="4">
    <source>
        <dbReference type="ARBA" id="ARBA00023134"/>
    </source>
</evidence>
<feature type="region of interest" description="Disordered" evidence="8">
    <location>
        <begin position="273"/>
        <end position="377"/>
    </location>
</feature>
<evidence type="ECO:0000313" key="11">
    <source>
        <dbReference type="Proteomes" id="UP001438707"/>
    </source>
</evidence>
<dbReference type="SUPFAM" id="SSF52540">
    <property type="entry name" value="P-loop containing nucleoside triphosphate hydrolases"/>
    <property type="match status" value="1"/>
</dbReference>
<evidence type="ECO:0000256" key="2">
    <source>
        <dbReference type="ARBA" id="ARBA00022801"/>
    </source>
</evidence>
<dbReference type="InterPro" id="IPR003495">
    <property type="entry name" value="CobW/HypB/UreG_nucleotide-bd"/>
</dbReference>
<dbReference type="InterPro" id="IPR036627">
    <property type="entry name" value="CobW-likC_sf"/>
</dbReference>
<proteinExistence type="inferred from homology"/>
<evidence type="ECO:0000256" key="3">
    <source>
        <dbReference type="ARBA" id="ARBA00022833"/>
    </source>
</evidence>
<dbReference type="CDD" id="cd03112">
    <property type="entry name" value="CobW-like"/>
    <property type="match status" value="1"/>
</dbReference>
<comment type="similarity">
    <text evidence="6">Belongs to the SIMIBI class G3E GTPase family. ZNG1 subfamily.</text>
</comment>
<keyword evidence="3" id="KW-0862">Zinc</keyword>
<dbReference type="Gene3D" id="3.30.1220.10">
    <property type="entry name" value="CobW-like, C-terminal domain"/>
    <property type="match status" value="1"/>
</dbReference>
<keyword evidence="2" id="KW-0378">Hydrolase</keyword>
<dbReference type="GO" id="GO:0005525">
    <property type="term" value="F:GTP binding"/>
    <property type="evidence" value="ECO:0007669"/>
    <property type="project" value="UniProtKB-KW"/>
</dbReference>
<dbReference type="InterPro" id="IPR027417">
    <property type="entry name" value="P-loop_NTPase"/>
</dbReference>
<evidence type="ECO:0000256" key="6">
    <source>
        <dbReference type="ARBA" id="ARBA00034320"/>
    </source>
</evidence>
<evidence type="ECO:0000256" key="7">
    <source>
        <dbReference type="ARBA" id="ARBA00049117"/>
    </source>
</evidence>
<gene>
    <name evidence="10" type="ORF">WJX74_001694</name>
</gene>
<dbReference type="PANTHER" id="PTHR13748">
    <property type="entry name" value="COBW-RELATED"/>
    <property type="match status" value="1"/>
</dbReference>
<dbReference type="GO" id="GO:0016787">
    <property type="term" value="F:hydrolase activity"/>
    <property type="evidence" value="ECO:0007669"/>
    <property type="project" value="UniProtKB-KW"/>
</dbReference>
<sequence length="487" mass="52430">MSDSEEEVPDAVVLEASTGSEQASHPNSAFAGAEEAVSVPVTLITGFLGAGKTTLVNYILTAKHGYRIAVILNEFGEDTGIESSLLPQVSKTAENFALEEWIELSNGCLCCSVKTEMVQALETLMQKRHKFDYILIETTGLADPGPVAAALWTDAELGSAVCLDSIVTVVDARNIRRQLAEDRPQGAVNEAQQQIAYADVILLNKTDLVAGTEALQEVHASLTAINAGAEINHTLHSQMDLARILNRGAFKPSQTSEDVSHLSLQLCGAQISSRGTRQDPGSMTRLDLPAACSRQDASSRADYENGMGSPQPHASPKVAAEQQPAKHSEESHSSLQDAGTAGGPKADGMRDMGLDGLESTSARSSATQSRPAHWQSHIHDSGVQTHTLHAQQPLCIERLRTWLDLILWEQALPAHQIYRMKGLLQIYGSPCCHVLQAVQELYDIVEGPRWDATVHGHSRVVVIGRNLQADMLQKGLTACEVSELSSA</sequence>
<feature type="domain" description="CobW C-terminal" evidence="9">
    <location>
        <begin position="383"/>
        <end position="480"/>
    </location>
</feature>
<evidence type="ECO:0000259" key="9">
    <source>
        <dbReference type="SMART" id="SM00833"/>
    </source>
</evidence>
<keyword evidence="5" id="KW-0143">Chaperone</keyword>
<dbReference type="InterPro" id="IPR011629">
    <property type="entry name" value="CobW-like_C"/>
</dbReference>
<feature type="compositionally biased region" description="Low complexity" evidence="8">
    <location>
        <begin position="359"/>
        <end position="370"/>
    </location>
</feature>
<name>A0AAW1RF55_9CHLO</name>
<keyword evidence="1" id="KW-0547">Nucleotide-binding</keyword>
<keyword evidence="4" id="KW-0342">GTP-binding</keyword>
<evidence type="ECO:0000256" key="5">
    <source>
        <dbReference type="ARBA" id="ARBA00023186"/>
    </source>
</evidence>
<keyword evidence="11" id="KW-1185">Reference proteome</keyword>
<dbReference type="Pfam" id="PF02492">
    <property type="entry name" value="cobW"/>
    <property type="match status" value="1"/>
</dbReference>
<evidence type="ECO:0000256" key="8">
    <source>
        <dbReference type="SAM" id="MobiDB-lite"/>
    </source>
</evidence>
<evidence type="ECO:0000256" key="1">
    <source>
        <dbReference type="ARBA" id="ARBA00022741"/>
    </source>
</evidence>
<organism evidence="10 11">
    <name type="scientific">Apatococcus lobatus</name>
    <dbReference type="NCBI Taxonomy" id="904363"/>
    <lineage>
        <taxon>Eukaryota</taxon>
        <taxon>Viridiplantae</taxon>
        <taxon>Chlorophyta</taxon>
        <taxon>core chlorophytes</taxon>
        <taxon>Trebouxiophyceae</taxon>
        <taxon>Chlorellales</taxon>
        <taxon>Chlorellaceae</taxon>
        <taxon>Apatococcus</taxon>
    </lineage>
</organism>
<dbReference type="SMART" id="SM00833">
    <property type="entry name" value="CobW_C"/>
    <property type="match status" value="1"/>
</dbReference>
<dbReference type="Gene3D" id="3.40.50.300">
    <property type="entry name" value="P-loop containing nucleotide triphosphate hydrolases"/>
    <property type="match status" value="1"/>
</dbReference>
<dbReference type="PANTHER" id="PTHR13748:SF31">
    <property type="entry name" value="ZINC-REGULATED GTPASE METALLOPROTEIN ACTIVATOR 1A-RELATED"/>
    <property type="match status" value="1"/>
</dbReference>
<reference evidence="10 11" key="1">
    <citation type="journal article" date="2024" name="Nat. Commun.">
        <title>Phylogenomics reveals the evolutionary origins of lichenization in chlorophyte algae.</title>
        <authorList>
            <person name="Puginier C."/>
            <person name="Libourel C."/>
            <person name="Otte J."/>
            <person name="Skaloud P."/>
            <person name="Haon M."/>
            <person name="Grisel S."/>
            <person name="Petersen M."/>
            <person name="Berrin J.G."/>
            <person name="Delaux P.M."/>
            <person name="Dal Grande F."/>
            <person name="Keller J."/>
        </authorList>
    </citation>
    <scope>NUCLEOTIDE SEQUENCE [LARGE SCALE GENOMIC DNA]</scope>
    <source>
        <strain evidence="10 11">SAG 2145</strain>
    </source>
</reference>
<protein>
    <recommendedName>
        <fullName evidence="9">CobW C-terminal domain-containing protein</fullName>
    </recommendedName>
</protein>
<dbReference type="AlphaFoldDB" id="A0AAW1RF55"/>
<comment type="catalytic activity">
    <reaction evidence="7">
        <text>GTP + H2O = GDP + phosphate + H(+)</text>
        <dbReference type="Rhea" id="RHEA:19669"/>
        <dbReference type="ChEBI" id="CHEBI:15377"/>
        <dbReference type="ChEBI" id="CHEBI:15378"/>
        <dbReference type="ChEBI" id="CHEBI:37565"/>
        <dbReference type="ChEBI" id="CHEBI:43474"/>
        <dbReference type="ChEBI" id="CHEBI:58189"/>
    </reaction>
    <physiologicalReaction direction="left-to-right" evidence="7">
        <dbReference type="Rhea" id="RHEA:19670"/>
    </physiologicalReaction>
</comment>
<dbReference type="GO" id="GO:0005737">
    <property type="term" value="C:cytoplasm"/>
    <property type="evidence" value="ECO:0007669"/>
    <property type="project" value="TreeGrafter"/>
</dbReference>